<gene>
    <name evidence="2" type="ORF">Vbra_3912</name>
</gene>
<protein>
    <submittedName>
        <fullName evidence="2">Uncharacterized protein</fullName>
    </submittedName>
</protein>
<reference evidence="2 3" key="1">
    <citation type="submission" date="2014-11" db="EMBL/GenBank/DDBJ databases">
        <authorList>
            <person name="Zhu J."/>
            <person name="Qi W."/>
            <person name="Song R."/>
        </authorList>
    </citation>
    <scope>NUCLEOTIDE SEQUENCE [LARGE SCALE GENOMIC DNA]</scope>
</reference>
<evidence type="ECO:0000313" key="3">
    <source>
        <dbReference type="Proteomes" id="UP000041254"/>
    </source>
</evidence>
<organism evidence="2 3">
    <name type="scientific">Vitrella brassicaformis (strain CCMP3155)</name>
    <dbReference type="NCBI Taxonomy" id="1169540"/>
    <lineage>
        <taxon>Eukaryota</taxon>
        <taxon>Sar</taxon>
        <taxon>Alveolata</taxon>
        <taxon>Colpodellida</taxon>
        <taxon>Vitrellaceae</taxon>
        <taxon>Vitrella</taxon>
    </lineage>
</organism>
<dbReference type="AlphaFoldDB" id="A0A0G4EK43"/>
<feature type="compositionally biased region" description="Basic residues" evidence="1">
    <location>
        <begin position="65"/>
        <end position="90"/>
    </location>
</feature>
<dbReference type="VEuPathDB" id="CryptoDB:Vbra_3912"/>
<sequence>MKMRRRQAALDKFAELYGYRYAYNHRGVGYVCGASESAARNRGYSILTHPAGTQTTERAAQPQPQHRRGRHSHRPPVPQRHRRTHQPTAP</sequence>
<name>A0A0G4EK43_VITBC</name>
<keyword evidence="3" id="KW-1185">Reference proteome</keyword>
<dbReference type="Proteomes" id="UP000041254">
    <property type="component" value="Unassembled WGS sequence"/>
</dbReference>
<dbReference type="InParanoid" id="A0A0G4EK43"/>
<evidence type="ECO:0000313" key="2">
    <source>
        <dbReference type="EMBL" id="CEL96919.1"/>
    </source>
</evidence>
<evidence type="ECO:0000256" key="1">
    <source>
        <dbReference type="SAM" id="MobiDB-lite"/>
    </source>
</evidence>
<accession>A0A0G4EK43</accession>
<feature type="compositionally biased region" description="Polar residues" evidence="1">
    <location>
        <begin position="51"/>
        <end position="64"/>
    </location>
</feature>
<dbReference type="EMBL" id="CDMY01000249">
    <property type="protein sequence ID" value="CEL96919.1"/>
    <property type="molecule type" value="Genomic_DNA"/>
</dbReference>
<feature type="region of interest" description="Disordered" evidence="1">
    <location>
        <begin position="48"/>
        <end position="90"/>
    </location>
</feature>
<proteinExistence type="predicted"/>